<proteinExistence type="predicted"/>
<dbReference type="Proteomes" id="UP000287519">
    <property type="component" value="Unassembled WGS sequence"/>
</dbReference>
<keyword evidence="2" id="KW-1185">Reference proteome</keyword>
<accession>A0A402CMK7</accession>
<evidence type="ECO:0008006" key="3">
    <source>
        <dbReference type="Google" id="ProtNLM"/>
    </source>
</evidence>
<dbReference type="EMBL" id="BHYM01000126">
    <property type="protein sequence ID" value="GCE44942.1"/>
    <property type="molecule type" value="Genomic_DNA"/>
</dbReference>
<name>A0A402CMK7_RHOWR</name>
<protein>
    <recommendedName>
        <fullName evidence="3">ABM domain-containing protein</fullName>
    </recommendedName>
</protein>
<comment type="caution">
    <text evidence="1">The sequence shown here is derived from an EMBL/GenBank/DDBJ whole genome shotgun (WGS) entry which is preliminary data.</text>
</comment>
<evidence type="ECO:0000313" key="2">
    <source>
        <dbReference type="Proteomes" id="UP000287519"/>
    </source>
</evidence>
<dbReference type="AlphaFoldDB" id="A0A402CMK7"/>
<sequence length="102" mass="11245">MSYCAEIVTFTLKADEDEYVALRKAAIAEVKNAHPKLIAVPFCAKRSGGTWVDVWIYETKEAADAANADVENMPEFLKMYAVLDGVEIELTEFPESAVSPLS</sequence>
<evidence type="ECO:0000313" key="1">
    <source>
        <dbReference type="EMBL" id="GCE44942.1"/>
    </source>
</evidence>
<gene>
    <name evidence="1" type="ORF">Rhow_000703</name>
</gene>
<dbReference type="OrthoDB" id="4466288at2"/>
<reference evidence="1 2" key="1">
    <citation type="submission" date="2018-11" db="EMBL/GenBank/DDBJ databases">
        <title>Microbial catabolism of amino acid.</title>
        <authorList>
            <person name="Hibi M."/>
            <person name="Ogawa J."/>
        </authorList>
    </citation>
    <scope>NUCLEOTIDE SEQUENCE [LARGE SCALE GENOMIC DNA]</scope>
    <source>
        <strain evidence="1 2">C31-06</strain>
    </source>
</reference>
<organism evidence="1 2">
    <name type="scientific">Rhodococcus wratislaviensis</name>
    <name type="common">Tsukamurella wratislaviensis</name>
    <dbReference type="NCBI Taxonomy" id="44752"/>
    <lineage>
        <taxon>Bacteria</taxon>
        <taxon>Bacillati</taxon>
        <taxon>Actinomycetota</taxon>
        <taxon>Actinomycetes</taxon>
        <taxon>Mycobacteriales</taxon>
        <taxon>Nocardiaceae</taxon>
        <taxon>Rhodococcus</taxon>
    </lineage>
</organism>